<evidence type="ECO:0000313" key="4">
    <source>
        <dbReference type="EMBL" id="RYB05622.1"/>
    </source>
</evidence>
<dbReference type="Pfam" id="PF00583">
    <property type="entry name" value="Acetyltransf_1"/>
    <property type="match status" value="1"/>
</dbReference>
<dbReference type="InterPro" id="IPR000182">
    <property type="entry name" value="GNAT_dom"/>
</dbReference>
<dbReference type="AlphaFoldDB" id="A0A4Q2RDU4"/>
<dbReference type="Proteomes" id="UP000289411">
    <property type="component" value="Unassembled WGS sequence"/>
</dbReference>
<evidence type="ECO:0000259" key="3">
    <source>
        <dbReference type="PROSITE" id="PS51186"/>
    </source>
</evidence>
<keyword evidence="5" id="KW-1185">Reference proteome</keyword>
<dbReference type="GO" id="GO:0016747">
    <property type="term" value="F:acyltransferase activity, transferring groups other than amino-acyl groups"/>
    <property type="evidence" value="ECO:0007669"/>
    <property type="project" value="InterPro"/>
</dbReference>
<reference evidence="4 5" key="2">
    <citation type="submission" date="2019-02" db="EMBL/GenBank/DDBJ databases">
        <title>'Lichenibacterium ramalinii' gen. nov. sp. nov., 'Lichenibacterium minor' gen. nov. sp. nov.</title>
        <authorList>
            <person name="Pankratov T."/>
        </authorList>
    </citation>
    <scope>NUCLEOTIDE SEQUENCE [LARGE SCALE GENOMIC DNA]</scope>
    <source>
        <strain evidence="4 5">RmlP001</strain>
    </source>
</reference>
<dbReference type="RefSeq" id="WP_129218726.1">
    <property type="nucleotide sequence ID" value="NZ_QYBC01000006.1"/>
</dbReference>
<dbReference type="PROSITE" id="PS51186">
    <property type="entry name" value="GNAT"/>
    <property type="match status" value="1"/>
</dbReference>
<dbReference type="EMBL" id="QYBC01000006">
    <property type="protein sequence ID" value="RYB05622.1"/>
    <property type="molecule type" value="Genomic_DNA"/>
</dbReference>
<dbReference type="CDD" id="cd04301">
    <property type="entry name" value="NAT_SF"/>
    <property type="match status" value="1"/>
</dbReference>
<name>A0A4Q2RDU4_9HYPH</name>
<accession>A0A4Q2RDU4</accession>
<evidence type="ECO:0000256" key="1">
    <source>
        <dbReference type="ARBA" id="ARBA00022679"/>
    </source>
</evidence>
<evidence type="ECO:0000313" key="5">
    <source>
        <dbReference type="Proteomes" id="UP000289411"/>
    </source>
</evidence>
<keyword evidence="2" id="KW-0012">Acyltransferase</keyword>
<sequence>MTSPVIMPATRADLDDLAAMVNGAYRGETARRGWTHEADLLGGQRTDPASLADELDAPDPSTVLLLREAADGPILGCVMTQRFRDEAERPLCHLAMLTVHPERQGQGFGALLIGEVERRARAAGCVAVEMTVLHGRAELLAFYQRRGYAPTGRIKPFPYGETRFGLPHRDDLHFLVLEKPL</sequence>
<dbReference type="Gene3D" id="3.40.630.30">
    <property type="match status" value="1"/>
</dbReference>
<organism evidence="4 5">
    <name type="scientific">Lichenibacterium ramalinae</name>
    <dbReference type="NCBI Taxonomy" id="2316527"/>
    <lineage>
        <taxon>Bacteria</taxon>
        <taxon>Pseudomonadati</taxon>
        <taxon>Pseudomonadota</taxon>
        <taxon>Alphaproteobacteria</taxon>
        <taxon>Hyphomicrobiales</taxon>
        <taxon>Lichenihabitantaceae</taxon>
        <taxon>Lichenibacterium</taxon>
    </lineage>
</organism>
<dbReference type="SUPFAM" id="SSF55729">
    <property type="entry name" value="Acyl-CoA N-acyltransferases (Nat)"/>
    <property type="match status" value="1"/>
</dbReference>
<dbReference type="InterPro" id="IPR016181">
    <property type="entry name" value="Acyl_CoA_acyltransferase"/>
</dbReference>
<feature type="domain" description="N-acetyltransferase" evidence="3">
    <location>
        <begin position="4"/>
        <end position="181"/>
    </location>
</feature>
<keyword evidence="1 4" id="KW-0808">Transferase</keyword>
<gene>
    <name evidence="4" type="ORF">D3272_08430</name>
</gene>
<protein>
    <submittedName>
        <fullName evidence="4">GNAT family N-acetyltransferase</fullName>
    </submittedName>
</protein>
<dbReference type="OrthoDB" id="9797456at2"/>
<evidence type="ECO:0000256" key="2">
    <source>
        <dbReference type="ARBA" id="ARBA00023315"/>
    </source>
</evidence>
<reference evidence="4 5" key="1">
    <citation type="submission" date="2018-09" db="EMBL/GenBank/DDBJ databases">
        <authorList>
            <person name="Grouzdev D.S."/>
            <person name="Krutkina M.S."/>
        </authorList>
    </citation>
    <scope>NUCLEOTIDE SEQUENCE [LARGE SCALE GENOMIC DNA]</scope>
    <source>
        <strain evidence="4 5">RmlP001</strain>
    </source>
</reference>
<proteinExistence type="predicted"/>
<dbReference type="PANTHER" id="PTHR43877">
    <property type="entry name" value="AMINOALKYLPHOSPHONATE N-ACETYLTRANSFERASE-RELATED-RELATED"/>
    <property type="match status" value="1"/>
</dbReference>
<dbReference type="InterPro" id="IPR050832">
    <property type="entry name" value="Bact_Acetyltransf"/>
</dbReference>
<comment type="caution">
    <text evidence="4">The sequence shown here is derived from an EMBL/GenBank/DDBJ whole genome shotgun (WGS) entry which is preliminary data.</text>
</comment>